<evidence type="ECO:0000256" key="1">
    <source>
        <dbReference type="SAM" id="Coils"/>
    </source>
</evidence>
<sequence>MTKENLTRSLKNDRNNKDLLRTEINHATDPNVRLELTKMLLELEKEEKRKRIRNWIIVGVLLICILFFLLYLGTQSSKNTPETRIATKSSSTEQSTDSTTTDSKPLETNLTEEQLKNWVMAILDLTPPPPTRYLLDVYIDEKDKLAYIQVGVNQLDNLGTFRVNAQGQLEANGPITGSIGNSNWVLMSEKYLDTSIAEEYLKTNKLNTIQNKRQLPEILLPYSDEEIEYARVWLAVMGEDYFNQVDIDDFKLNVSFIKKGTPLYYAKEELHINWPSDVVLLTGNYTAQGQIFYSSNFDGTVTVYPMPSHWHQDEKDWNDDTYMSNYLNDILANKRIVKVPAGDSQLVKTLIEHENIIH</sequence>
<feature type="region of interest" description="Disordered" evidence="2">
    <location>
        <begin position="80"/>
        <end position="108"/>
    </location>
</feature>
<feature type="compositionally biased region" description="Low complexity" evidence="2">
    <location>
        <begin position="87"/>
        <end position="103"/>
    </location>
</feature>
<evidence type="ECO:0000313" key="4">
    <source>
        <dbReference type="EMBL" id="MBO0475500.1"/>
    </source>
</evidence>
<comment type="caution">
    <text evidence="4">The sequence shown here is derived from an EMBL/GenBank/DDBJ whole genome shotgun (WGS) entry which is preliminary data.</text>
</comment>
<keyword evidence="3" id="KW-0472">Membrane</keyword>
<accession>A0ABS3HP27</accession>
<protein>
    <submittedName>
        <fullName evidence="4">Uncharacterized protein</fullName>
    </submittedName>
</protein>
<dbReference type="RefSeq" id="WP_206964096.1">
    <property type="nucleotide sequence ID" value="NZ_JAFLVX010000002.1"/>
</dbReference>
<gene>
    <name evidence="4" type="ORF">DOK76_00375</name>
</gene>
<feature type="coiled-coil region" evidence="1">
    <location>
        <begin position="3"/>
        <end position="51"/>
    </location>
</feature>
<keyword evidence="3" id="KW-0812">Transmembrane</keyword>
<keyword evidence="3" id="KW-1133">Transmembrane helix</keyword>
<evidence type="ECO:0000313" key="5">
    <source>
        <dbReference type="Proteomes" id="UP000664857"/>
    </source>
</evidence>
<reference evidence="4 5" key="1">
    <citation type="submission" date="2021-03" db="EMBL/GenBank/DDBJ databases">
        <title>Enterococcal diversity collection.</title>
        <authorList>
            <person name="Gilmore M.S."/>
            <person name="Schwartzman J."/>
            <person name="Van Tyne D."/>
            <person name="Martin M."/>
            <person name="Earl A.M."/>
            <person name="Manson A.L."/>
            <person name="Straub T."/>
            <person name="Salamzade R."/>
            <person name="Saavedra J."/>
            <person name="Lebreton F."/>
            <person name="Prichula J."/>
            <person name="Schaufler K."/>
            <person name="Gaca A."/>
            <person name="Sgardioli B."/>
            <person name="Wagenaar J."/>
            <person name="Strong T."/>
        </authorList>
    </citation>
    <scope>NUCLEOTIDE SEQUENCE [LARGE SCALE GENOMIC DNA]</scope>
    <source>
        <strain evidence="4 5">DIV0080</strain>
    </source>
</reference>
<evidence type="ECO:0000256" key="3">
    <source>
        <dbReference type="SAM" id="Phobius"/>
    </source>
</evidence>
<feature type="transmembrane region" description="Helical" evidence="3">
    <location>
        <begin position="55"/>
        <end position="74"/>
    </location>
</feature>
<keyword evidence="1" id="KW-0175">Coiled coil</keyword>
<dbReference type="EMBL" id="JAFLVX010000002">
    <property type="protein sequence ID" value="MBO0475500.1"/>
    <property type="molecule type" value="Genomic_DNA"/>
</dbReference>
<dbReference type="Proteomes" id="UP000664857">
    <property type="component" value="Unassembled WGS sequence"/>
</dbReference>
<proteinExistence type="predicted"/>
<name>A0ABS3HP27_9ENTE</name>
<organism evidence="4 5">
    <name type="scientific">Candidatus Vagococcus giribetii</name>
    <dbReference type="NCBI Taxonomy" id="2230876"/>
    <lineage>
        <taxon>Bacteria</taxon>
        <taxon>Bacillati</taxon>
        <taxon>Bacillota</taxon>
        <taxon>Bacilli</taxon>
        <taxon>Lactobacillales</taxon>
        <taxon>Enterococcaceae</taxon>
        <taxon>Vagococcus</taxon>
    </lineage>
</organism>
<evidence type="ECO:0000256" key="2">
    <source>
        <dbReference type="SAM" id="MobiDB-lite"/>
    </source>
</evidence>
<keyword evidence="5" id="KW-1185">Reference proteome</keyword>